<comment type="similarity">
    <text evidence="1">Belongs to the UPF0145 family.</text>
</comment>
<dbReference type="EMBL" id="FNFO01000002">
    <property type="protein sequence ID" value="SDK31306.1"/>
    <property type="molecule type" value="Genomic_DNA"/>
</dbReference>
<gene>
    <name evidence="2" type="ORF">SAMN05421823_102422</name>
</gene>
<proteinExistence type="inferred from homology"/>
<accession>A0A1G9AVH4</accession>
<evidence type="ECO:0000313" key="2">
    <source>
        <dbReference type="EMBL" id="SDK31306.1"/>
    </source>
</evidence>
<dbReference type="InterPro" id="IPR035439">
    <property type="entry name" value="UPF0145_dom_sf"/>
</dbReference>
<evidence type="ECO:0000313" key="3">
    <source>
        <dbReference type="Proteomes" id="UP000198510"/>
    </source>
</evidence>
<keyword evidence="3" id="KW-1185">Reference proteome</keyword>
<dbReference type="InterPro" id="IPR002765">
    <property type="entry name" value="UPF0145_YbjQ-like"/>
</dbReference>
<name>A0A1G9AVH4_9BACT</name>
<evidence type="ECO:0000256" key="1">
    <source>
        <dbReference type="ARBA" id="ARBA00010751"/>
    </source>
</evidence>
<organism evidence="2 3">
    <name type="scientific">Catalinimonas alkaloidigena</name>
    <dbReference type="NCBI Taxonomy" id="1075417"/>
    <lineage>
        <taxon>Bacteria</taxon>
        <taxon>Pseudomonadati</taxon>
        <taxon>Bacteroidota</taxon>
        <taxon>Cytophagia</taxon>
        <taxon>Cytophagales</taxon>
        <taxon>Catalimonadaceae</taxon>
        <taxon>Catalinimonas</taxon>
    </lineage>
</organism>
<protein>
    <submittedName>
        <fullName evidence="2">Putative heavy-metal-binding</fullName>
    </submittedName>
</protein>
<dbReference type="PROSITE" id="PS51257">
    <property type="entry name" value="PROKAR_LIPOPROTEIN"/>
    <property type="match status" value="1"/>
</dbReference>
<dbReference type="STRING" id="1075417.SAMN05421823_102422"/>
<sequence length="118" mass="12651">MTTRLISAVCLLGSALLFGCRTPQVARLTSDIYRALPADTAIRITTGDLTQAYEEIAIISVSPPAFTANARVLESLNLRLREEAALLGANAVIRVDYDMQQGDHIVPAATGTAVRVRP</sequence>
<dbReference type="Gene3D" id="3.30.110.70">
    <property type="entry name" value="Hypothetical protein apc22750. Chain B"/>
    <property type="match status" value="1"/>
</dbReference>
<dbReference type="Pfam" id="PF01906">
    <property type="entry name" value="YbjQ_1"/>
    <property type="match status" value="1"/>
</dbReference>
<dbReference type="AlphaFoldDB" id="A0A1G9AVH4"/>
<dbReference type="Proteomes" id="UP000198510">
    <property type="component" value="Unassembled WGS sequence"/>
</dbReference>
<reference evidence="2 3" key="1">
    <citation type="submission" date="2016-10" db="EMBL/GenBank/DDBJ databases">
        <authorList>
            <person name="de Groot N.N."/>
        </authorList>
    </citation>
    <scope>NUCLEOTIDE SEQUENCE [LARGE SCALE GENOMIC DNA]</scope>
    <source>
        <strain evidence="2 3">DSM 25186</strain>
    </source>
</reference>
<dbReference type="RefSeq" id="WP_089680061.1">
    <property type="nucleotide sequence ID" value="NZ_FNFO01000002.1"/>
</dbReference>
<dbReference type="SUPFAM" id="SSF117782">
    <property type="entry name" value="YbjQ-like"/>
    <property type="match status" value="1"/>
</dbReference>